<dbReference type="SUPFAM" id="SSF48173">
    <property type="entry name" value="Cryptochrome/photolyase FAD-binding domain"/>
    <property type="match status" value="2"/>
</dbReference>
<accession>A0AAD5H620</accession>
<evidence type="ECO:0000313" key="7">
    <source>
        <dbReference type="EMBL" id="KAI7842208.1"/>
    </source>
</evidence>
<dbReference type="PROSITE" id="PS51645">
    <property type="entry name" value="PHR_CRY_ALPHA_BETA"/>
    <property type="match status" value="1"/>
</dbReference>
<dbReference type="GO" id="GO:0003677">
    <property type="term" value="F:DNA binding"/>
    <property type="evidence" value="ECO:0007669"/>
    <property type="project" value="TreeGrafter"/>
</dbReference>
<protein>
    <recommendedName>
        <fullName evidence="6">Photolyase/cryptochrome alpha/beta domain-containing protein</fullName>
    </recommendedName>
</protein>
<feature type="compositionally biased region" description="Low complexity" evidence="5">
    <location>
        <begin position="316"/>
        <end position="332"/>
    </location>
</feature>
<feature type="compositionally biased region" description="Gly residues" evidence="5">
    <location>
        <begin position="263"/>
        <end position="277"/>
    </location>
</feature>
<dbReference type="Gene3D" id="1.10.579.10">
    <property type="entry name" value="DNA Cyclobutane Dipyrimidine Photolyase, subunit A, domain 3"/>
    <property type="match status" value="1"/>
</dbReference>
<feature type="binding site" evidence="4">
    <location>
        <position position="214"/>
    </location>
    <ligand>
        <name>FAD</name>
        <dbReference type="ChEBI" id="CHEBI:57692"/>
    </ligand>
</feature>
<dbReference type="Gene3D" id="3.40.50.620">
    <property type="entry name" value="HUPs"/>
    <property type="match status" value="1"/>
</dbReference>
<dbReference type="Pfam" id="PF03441">
    <property type="entry name" value="FAD_binding_7"/>
    <property type="match status" value="1"/>
</dbReference>
<dbReference type="PANTHER" id="PTHR11455:SF9">
    <property type="entry name" value="CRYPTOCHROME CIRCADIAN CLOCK 5 ISOFORM X1"/>
    <property type="match status" value="1"/>
</dbReference>
<evidence type="ECO:0000256" key="5">
    <source>
        <dbReference type="SAM" id="MobiDB-lite"/>
    </source>
</evidence>
<feature type="region of interest" description="Disordered" evidence="5">
    <location>
        <begin position="259"/>
        <end position="332"/>
    </location>
</feature>
<comment type="similarity">
    <text evidence="1">Belongs to the DNA photolyase class-1 family.</text>
</comment>
<dbReference type="EMBL" id="JADXDR010000054">
    <property type="protein sequence ID" value="KAI7842208.1"/>
    <property type="molecule type" value="Genomic_DNA"/>
</dbReference>
<comment type="cofactor">
    <cofactor evidence="4">
        <name>FAD</name>
        <dbReference type="ChEBI" id="CHEBI:57692"/>
    </cofactor>
    <text evidence="4">Binds 1 FAD per subunit.</text>
</comment>
<dbReference type="InterPro" id="IPR006050">
    <property type="entry name" value="DNA_photolyase_N"/>
</dbReference>
<evidence type="ECO:0000256" key="3">
    <source>
        <dbReference type="ARBA" id="ARBA00022827"/>
    </source>
</evidence>
<comment type="caution">
    <text evidence="7">The sequence shown here is derived from an EMBL/GenBank/DDBJ whole genome shotgun (WGS) entry which is preliminary data.</text>
</comment>
<keyword evidence="2 4" id="KW-0285">Flavoprotein</keyword>
<dbReference type="InterPro" id="IPR036155">
    <property type="entry name" value="Crypto/Photolyase_N_sf"/>
</dbReference>
<dbReference type="GO" id="GO:0071949">
    <property type="term" value="F:FAD binding"/>
    <property type="evidence" value="ECO:0007669"/>
    <property type="project" value="TreeGrafter"/>
</dbReference>
<dbReference type="InterPro" id="IPR036134">
    <property type="entry name" value="Crypto/Photolyase_FAD-like_sf"/>
</dbReference>
<dbReference type="PANTHER" id="PTHR11455">
    <property type="entry name" value="CRYPTOCHROME"/>
    <property type="match status" value="1"/>
</dbReference>
<feature type="binding site" evidence="4">
    <location>
        <position position="351"/>
    </location>
    <ligand>
        <name>FAD</name>
        <dbReference type="ChEBI" id="CHEBI:57692"/>
    </ligand>
</feature>
<feature type="region of interest" description="Disordered" evidence="5">
    <location>
        <begin position="565"/>
        <end position="591"/>
    </location>
</feature>
<dbReference type="SUPFAM" id="SSF52425">
    <property type="entry name" value="Cryptochrome/photolyase, N-terminal domain"/>
    <property type="match status" value="1"/>
</dbReference>
<dbReference type="InterPro" id="IPR005101">
    <property type="entry name" value="Cryptochr/Photolyase_FAD-bd"/>
</dbReference>
<evidence type="ECO:0000256" key="1">
    <source>
        <dbReference type="ARBA" id="ARBA00005862"/>
    </source>
</evidence>
<evidence type="ECO:0000256" key="2">
    <source>
        <dbReference type="ARBA" id="ARBA00022630"/>
    </source>
</evidence>
<feature type="compositionally biased region" description="Basic residues" evidence="5">
    <location>
        <begin position="566"/>
        <end position="583"/>
    </location>
</feature>
<evidence type="ECO:0000313" key="8">
    <source>
        <dbReference type="Proteomes" id="UP001205105"/>
    </source>
</evidence>
<reference evidence="7" key="1">
    <citation type="submission" date="2020-11" db="EMBL/GenBank/DDBJ databases">
        <title>Chlorella ohadii genome sequencing and assembly.</title>
        <authorList>
            <person name="Murik O."/>
            <person name="Treves H."/>
            <person name="Kedem I."/>
            <person name="Shotland Y."/>
            <person name="Kaplan A."/>
        </authorList>
    </citation>
    <scope>NUCLEOTIDE SEQUENCE</scope>
    <source>
        <strain evidence="7">1</strain>
    </source>
</reference>
<evidence type="ECO:0000259" key="6">
    <source>
        <dbReference type="PROSITE" id="PS51645"/>
    </source>
</evidence>
<feature type="compositionally biased region" description="Acidic residues" evidence="5">
    <location>
        <begin position="299"/>
        <end position="315"/>
    </location>
</feature>
<evidence type="ECO:0000256" key="4">
    <source>
        <dbReference type="PIRSR" id="PIRSR602081-1"/>
    </source>
</evidence>
<dbReference type="Pfam" id="PF00875">
    <property type="entry name" value="DNA_photolyase"/>
    <property type="match status" value="1"/>
</dbReference>
<dbReference type="Proteomes" id="UP001205105">
    <property type="component" value="Unassembled WGS sequence"/>
</dbReference>
<dbReference type="GO" id="GO:0003904">
    <property type="term" value="F:deoxyribodipyrimidine photo-lyase activity"/>
    <property type="evidence" value="ECO:0007669"/>
    <property type="project" value="TreeGrafter"/>
</dbReference>
<name>A0AAD5H620_9CHLO</name>
<dbReference type="AlphaFoldDB" id="A0AAD5H620"/>
<sequence>MTAVVWLKRDLRLADHAPLAAAASSGRAAVVLYCYEPSLVQATDFSHCHLQFINESLEELSAALQQLGGSLVVRHGEMTEVLAALSAELAPVGGIAQLLSHQETGTPATVARNAAVAQWAQQNGVEWRELPQTGVVRNLASRDGWAKQWTAFMEQPLVPAPAKLKFASGLDAGRLMSAAELGVAGDPKPEAMKGGEIRARELLDSFLGGRAAGYSTNMSSPVTAWEGCSRLSPYLAWGCISLREVYQRTKAAADVLRAAKAGSKGGKSGSGKGGKAGGKQQQAKAGGGKRQRRGKQQDSEEEEEVVEEMEAEEAEGAGADQEAAAGGAEVQAAAGSSEGHVGVGLKDLAAFTARLRWRSHFMQKLEDEPSLVSVNMCRAYDGARNEEAPHDQALFDAWCTGRTGYPMVDAVVRCLLKGGWINFRMRAMIFSFAHYNLWLHWRFTADFMAGHFVDYEPGIHYPQAQMQAGTTGINTFRVYNCTKQLQDHDPEGVFVRKYVPELAQVPKKYLAEPWRMPAAAQQAAGCVIGRDYPAPVVQPDAGRQNCRQLYAIKASLKAKEQAAKVYTKHGSRKKPNPPGKRKAAAAAGAAG</sequence>
<feature type="domain" description="Photolyase/cryptochrome alpha/beta" evidence="6">
    <location>
        <begin position="1"/>
        <end position="135"/>
    </location>
</feature>
<proteinExistence type="inferred from homology"/>
<dbReference type="GO" id="GO:0009416">
    <property type="term" value="P:response to light stimulus"/>
    <property type="evidence" value="ECO:0007669"/>
    <property type="project" value="TreeGrafter"/>
</dbReference>
<dbReference type="InterPro" id="IPR014729">
    <property type="entry name" value="Rossmann-like_a/b/a_fold"/>
</dbReference>
<dbReference type="Gene3D" id="1.25.40.80">
    <property type="match status" value="1"/>
</dbReference>
<keyword evidence="8" id="KW-1185">Reference proteome</keyword>
<organism evidence="7 8">
    <name type="scientific">Chlorella ohadii</name>
    <dbReference type="NCBI Taxonomy" id="2649997"/>
    <lineage>
        <taxon>Eukaryota</taxon>
        <taxon>Viridiplantae</taxon>
        <taxon>Chlorophyta</taxon>
        <taxon>core chlorophytes</taxon>
        <taxon>Trebouxiophyceae</taxon>
        <taxon>Chlorellales</taxon>
        <taxon>Chlorellaceae</taxon>
        <taxon>Chlorella clade</taxon>
        <taxon>Chlorella</taxon>
    </lineage>
</organism>
<gene>
    <name evidence="7" type="ORF">COHA_004121</name>
</gene>
<dbReference type="InterPro" id="IPR002081">
    <property type="entry name" value="Cryptochrome/DNA_photolyase_1"/>
</dbReference>
<keyword evidence="3 4" id="KW-0274">FAD</keyword>